<organism evidence="1">
    <name type="scientific">Arundo donax</name>
    <name type="common">Giant reed</name>
    <name type="synonym">Donax arundinaceus</name>
    <dbReference type="NCBI Taxonomy" id="35708"/>
    <lineage>
        <taxon>Eukaryota</taxon>
        <taxon>Viridiplantae</taxon>
        <taxon>Streptophyta</taxon>
        <taxon>Embryophyta</taxon>
        <taxon>Tracheophyta</taxon>
        <taxon>Spermatophyta</taxon>
        <taxon>Magnoliopsida</taxon>
        <taxon>Liliopsida</taxon>
        <taxon>Poales</taxon>
        <taxon>Poaceae</taxon>
        <taxon>PACMAD clade</taxon>
        <taxon>Arundinoideae</taxon>
        <taxon>Arundineae</taxon>
        <taxon>Arundo</taxon>
    </lineage>
</organism>
<sequence length="28" mass="3290">MMYPQNFVQQNCRKALILMSTQHLAPPE</sequence>
<reference evidence="1" key="1">
    <citation type="submission" date="2014-09" db="EMBL/GenBank/DDBJ databases">
        <authorList>
            <person name="Magalhaes I.L.F."/>
            <person name="Oliveira U."/>
            <person name="Santos F.R."/>
            <person name="Vidigal T.H.D.A."/>
            <person name="Brescovit A.D."/>
            <person name="Santos A.J."/>
        </authorList>
    </citation>
    <scope>NUCLEOTIDE SEQUENCE</scope>
    <source>
        <tissue evidence="1">Shoot tissue taken approximately 20 cm above the soil surface</tissue>
    </source>
</reference>
<accession>A0A0A9B2B2</accession>
<dbReference type="AlphaFoldDB" id="A0A0A9B2B2"/>
<dbReference type="EMBL" id="GBRH01242580">
    <property type="protein sequence ID" value="JAD55315.1"/>
    <property type="molecule type" value="Transcribed_RNA"/>
</dbReference>
<evidence type="ECO:0000313" key="1">
    <source>
        <dbReference type="EMBL" id="JAD55315.1"/>
    </source>
</evidence>
<reference evidence="1" key="2">
    <citation type="journal article" date="2015" name="Data Brief">
        <title>Shoot transcriptome of the giant reed, Arundo donax.</title>
        <authorList>
            <person name="Barrero R.A."/>
            <person name="Guerrero F.D."/>
            <person name="Moolhuijzen P."/>
            <person name="Goolsby J.A."/>
            <person name="Tidwell J."/>
            <person name="Bellgard S.E."/>
            <person name="Bellgard M.I."/>
        </authorList>
    </citation>
    <scope>NUCLEOTIDE SEQUENCE</scope>
    <source>
        <tissue evidence="1">Shoot tissue taken approximately 20 cm above the soil surface</tissue>
    </source>
</reference>
<protein>
    <submittedName>
        <fullName evidence="1">Uncharacterized protein</fullName>
    </submittedName>
</protein>
<name>A0A0A9B2B2_ARUDO</name>
<proteinExistence type="predicted"/>